<dbReference type="Proteomes" id="UP001060215">
    <property type="component" value="Chromosome 12"/>
</dbReference>
<reference evidence="1 2" key="1">
    <citation type="journal article" date="2022" name="Plant J.">
        <title>Chromosome-level genome of Camellia lanceoleosa provides a valuable resource for understanding genome evolution and self-incompatibility.</title>
        <authorList>
            <person name="Gong W."/>
            <person name="Xiao S."/>
            <person name="Wang L."/>
            <person name="Liao Z."/>
            <person name="Chang Y."/>
            <person name="Mo W."/>
            <person name="Hu G."/>
            <person name="Li W."/>
            <person name="Zhao G."/>
            <person name="Zhu H."/>
            <person name="Hu X."/>
            <person name="Ji K."/>
            <person name="Xiang X."/>
            <person name="Song Q."/>
            <person name="Yuan D."/>
            <person name="Jin S."/>
            <person name="Zhang L."/>
        </authorList>
    </citation>
    <scope>NUCLEOTIDE SEQUENCE [LARGE SCALE GENOMIC DNA]</scope>
    <source>
        <strain evidence="1">SQ_2022a</strain>
    </source>
</reference>
<organism evidence="1 2">
    <name type="scientific">Camellia lanceoleosa</name>
    <dbReference type="NCBI Taxonomy" id="1840588"/>
    <lineage>
        <taxon>Eukaryota</taxon>
        <taxon>Viridiplantae</taxon>
        <taxon>Streptophyta</taxon>
        <taxon>Embryophyta</taxon>
        <taxon>Tracheophyta</taxon>
        <taxon>Spermatophyta</taxon>
        <taxon>Magnoliopsida</taxon>
        <taxon>eudicotyledons</taxon>
        <taxon>Gunneridae</taxon>
        <taxon>Pentapetalae</taxon>
        <taxon>asterids</taxon>
        <taxon>Ericales</taxon>
        <taxon>Theaceae</taxon>
        <taxon>Camellia</taxon>
    </lineage>
</organism>
<gene>
    <name evidence="1" type="ORF">LOK49_LG11G02493</name>
</gene>
<accession>A0ACC0G132</accession>
<sequence length="73" mass="8024">MIDAGSCREMGGIRIIIKPWGPGGTRAIIVLPFLGIRVIIVLPFLGMNFQISSLKGLQHLENAGEQRRQGSFF</sequence>
<evidence type="ECO:0000313" key="2">
    <source>
        <dbReference type="Proteomes" id="UP001060215"/>
    </source>
</evidence>
<name>A0ACC0G132_9ERIC</name>
<protein>
    <submittedName>
        <fullName evidence="1">Uncharacterized protein</fullName>
    </submittedName>
</protein>
<keyword evidence="2" id="KW-1185">Reference proteome</keyword>
<comment type="caution">
    <text evidence="1">The sequence shown here is derived from an EMBL/GenBank/DDBJ whole genome shotgun (WGS) entry which is preliminary data.</text>
</comment>
<evidence type="ECO:0000313" key="1">
    <source>
        <dbReference type="EMBL" id="KAI7994045.1"/>
    </source>
</evidence>
<dbReference type="EMBL" id="CM045769">
    <property type="protein sequence ID" value="KAI7994045.1"/>
    <property type="molecule type" value="Genomic_DNA"/>
</dbReference>
<proteinExistence type="predicted"/>